<accession>A0A7X2HMU0</accession>
<proteinExistence type="predicted"/>
<feature type="transmembrane region" description="Helical" evidence="1">
    <location>
        <begin position="105"/>
        <end position="126"/>
    </location>
</feature>
<organism evidence="2 3">
    <name type="scientific">Ralstonia pickettii</name>
    <name type="common">Burkholderia pickettii</name>
    <dbReference type="NCBI Taxonomy" id="329"/>
    <lineage>
        <taxon>Bacteria</taxon>
        <taxon>Pseudomonadati</taxon>
        <taxon>Pseudomonadota</taxon>
        <taxon>Betaproteobacteria</taxon>
        <taxon>Burkholderiales</taxon>
        <taxon>Burkholderiaceae</taxon>
        <taxon>Ralstonia</taxon>
    </lineage>
</organism>
<feature type="transmembrane region" description="Helical" evidence="1">
    <location>
        <begin position="209"/>
        <end position="227"/>
    </location>
</feature>
<dbReference type="EMBL" id="WJYN01000004">
    <property type="protein sequence ID" value="MRS99428.1"/>
    <property type="molecule type" value="Genomic_DNA"/>
</dbReference>
<dbReference type="AlphaFoldDB" id="A0A7X2HMU0"/>
<sequence>MTLVRALRLVDVAPPPALAKAVSSELLARLNMREIPILLMRQQSGAGESPWLGFCVPSDCTESGEVVIDARCVERAEWEPQPELFTSIYLHEAAHRLLSDHGHTAAFFAMVLVLYLRAGAGSIPFWQRAKLYDLQEEGANAPQAFAWAWNVAHELTASDLSADRCAEVINDRYRVWRTWLAGADERARVKREAAQAAGERIKSLKESRWWYALAGFVVGAIGVVALAL</sequence>
<name>A0A7X2HMU0_RALPI</name>
<keyword evidence="1" id="KW-1133">Transmembrane helix</keyword>
<comment type="caution">
    <text evidence="2">The sequence shown here is derived from an EMBL/GenBank/DDBJ whole genome shotgun (WGS) entry which is preliminary data.</text>
</comment>
<protein>
    <submittedName>
        <fullName evidence="2">Uncharacterized protein</fullName>
    </submittedName>
</protein>
<dbReference type="RefSeq" id="WP_154207002.1">
    <property type="nucleotide sequence ID" value="NZ_WJYN01000004.1"/>
</dbReference>
<evidence type="ECO:0000313" key="2">
    <source>
        <dbReference type="EMBL" id="MRS99428.1"/>
    </source>
</evidence>
<evidence type="ECO:0000256" key="1">
    <source>
        <dbReference type="SAM" id="Phobius"/>
    </source>
</evidence>
<keyword evidence="1" id="KW-0812">Transmembrane</keyword>
<dbReference type="Proteomes" id="UP000441032">
    <property type="component" value="Unassembled WGS sequence"/>
</dbReference>
<reference evidence="2 3" key="1">
    <citation type="submission" date="2019-11" db="EMBL/GenBank/DDBJ databases">
        <title>Phenotypic characterization of an OXA-22 and OXA-60 co-producing Ralstonia pickettii clinical strain.</title>
        <authorList>
            <person name="He F."/>
        </authorList>
    </citation>
    <scope>NUCLEOTIDE SEQUENCE [LARGE SCALE GENOMIC DNA]</scope>
    <source>
        <strain evidence="2 3">PSLESD1</strain>
    </source>
</reference>
<gene>
    <name evidence="2" type="ORF">GJQ57_12310</name>
</gene>
<evidence type="ECO:0000313" key="3">
    <source>
        <dbReference type="Proteomes" id="UP000441032"/>
    </source>
</evidence>
<keyword evidence="1" id="KW-0472">Membrane</keyword>